<name>A0ABY6P5L2_9NOCA</name>
<keyword evidence="4 6" id="KW-1133">Transmembrane helix</keyword>
<keyword evidence="9" id="KW-1185">Reference proteome</keyword>
<reference evidence="8" key="1">
    <citation type="submission" date="2022-10" db="EMBL/GenBank/DDBJ databases">
        <title>Rhodococcus sp.75.</title>
        <authorList>
            <person name="Sun M."/>
        </authorList>
    </citation>
    <scope>NUCLEOTIDE SEQUENCE</scope>
    <source>
        <strain evidence="8">75</strain>
        <plasmid evidence="8">unnamed2</plasmid>
    </source>
</reference>
<dbReference type="InterPro" id="IPR002781">
    <property type="entry name" value="TM_pro_TauE-like"/>
</dbReference>
<feature type="region of interest" description="Disordered" evidence="7">
    <location>
        <begin position="134"/>
        <end position="159"/>
    </location>
</feature>
<dbReference type="RefSeq" id="WP_265385051.1">
    <property type="nucleotide sequence ID" value="NZ_CP110617.1"/>
</dbReference>
<feature type="compositionally biased region" description="Basic and acidic residues" evidence="7">
    <location>
        <begin position="143"/>
        <end position="152"/>
    </location>
</feature>
<feature type="transmembrane region" description="Helical" evidence="6">
    <location>
        <begin position="71"/>
        <end position="89"/>
    </location>
</feature>
<evidence type="ECO:0000256" key="6">
    <source>
        <dbReference type="RuleBase" id="RU363041"/>
    </source>
</evidence>
<feature type="transmembrane region" description="Helical" evidence="6">
    <location>
        <begin position="227"/>
        <end position="245"/>
    </location>
</feature>
<sequence length="281" mass="28239">MLVVTLLAGVVIGLSLGALGGGGSILTVPVLVYLLHEQPRVATTASLVIVGVTAILAATSHARSGRVRWRAALVFGALGIAASFGGAKVNRLVDPSVLLLSFAALMLVAATAMILRTRGSSTTTAPAAHELATVGAGQPGPDTHPHARHEEPTGGSSRASTAGKVLVAALVVGFLTGFLGVGGGFIIVPALVLALRYEMAVAVGTSLVVISITSLGAFLERLGTTEIPWHTIVPFTIAAVLGSFAGKRVSDTVSGPTLTRAFAGLLVLVAAYVAVQAGTSL</sequence>
<dbReference type="InterPro" id="IPR051598">
    <property type="entry name" value="TSUP/Inactive_protease-like"/>
</dbReference>
<evidence type="ECO:0000256" key="2">
    <source>
        <dbReference type="ARBA" id="ARBA00009142"/>
    </source>
</evidence>
<feature type="transmembrane region" description="Helical" evidence="6">
    <location>
        <begin position="165"/>
        <end position="193"/>
    </location>
</feature>
<feature type="transmembrane region" description="Helical" evidence="6">
    <location>
        <begin position="199"/>
        <end position="220"/>
    </location>
</feature>
<gene>
    <name evidence="8" type="ORF">RHODO2019_18850</name>
</gene>
<comment type="similarity">
    <text evidence="2 6">Belongs to the 4-toluene sulfonate uptake permease (TSUP) (TC 2.A.102) family.</text>
</comment>
<evidence type="ECO:0000313" key="8">
    <source>
        <dbReference type="EMBL" id="UZJ26947.1"/>
    </source>
</evidence>
<keyword evidence="5 6" id="KW-0472">Membrane</keyword>
<comment type="subcellular location">
    <subcellularLocation>
        <location evidence="6">Cell membrane</location>
        <topology evidence="6">Multi-pass membrane protein</topology>
    </subcellularLocation>
    <subcellularLocation>
        <location evidence="1">Membrane</location>
        <topology evidence="1">Multi-pass membrane protein</topology>
    </subcellularLocation>
</comment>
<keyword evidence="3 6" id="KW-0812">Transmembrane</keyword>
<evidence type="ECO:0000256" key="4">
    <source>
        <dbReference type="ARBA" id="ARBA00022989"/>
    </source>
</evidence>
<protein>
    <recommendedName>
        <fullName evidence="6">Probable membrane transporter protein</fullName>
    </recommendedName>
</protein>
<keyword evidence="8" id="KW-0614">Plasmid</keyword>
<evidence type="ECO:0000313" key="9">
    <source>
        <dbReference type="Proteomes" id="UP001164965"/>
    </source>
</evidence>
<keyword evidence="6" id="KW-1003">Cell membrane</keyword>
<feature type="transmembrane region" description="Helical" evidence="6">
    <location>
        <begin position="41"/>
        <end position="59"/>
    </location>
</feature>
<evidence type="ECO:0000256" key="5">
    <source>
        <dbReference type="ARBA" id="ARBA00023136"/>
    </source>
</evidence>
<feature type="transmembrane region" description="Helical" evidence="6">
    <location>
        <begin position="95"/>
        <end position="115"/>
    </location>
</feature>
<dbReference type="EMBL" id="CP110617">
    <property type="protein sequence ID" value="UZJ26947.1"/>
    <property type="molecule type" value="Genomic_DNA"/>
</dbReference>
<evidence type="ECO:0000256" key="3">
    <source>
        <dbReference type="ARBA" id="ARBA00022692"/>
    </source>
</evidence>
<organism evidence="8 9">
    <name type="scientific">Rhodococcus antarcticus</name>
    <dbReference type="NCBI Taxonomy" id="2987751"/>
    <lineage>
        <taxon>Bacteria</taxon>
        <taxon>Bacillati</taxon>
        <taxon>Actinomycetota</taxon>
        <taxon>Actinomycetes</taxon>
        <taxon>Mycobacteriales</taxon>
        <taxon>Nocardiaceae</taxon>
        <taxon>Rhodococcus</taxon>
    </lineage>
</organism>
<evidence type="ECO:0000256" key="1">
    <source>
        <dbReference type="ARBA" id="ARBA00004141"/>
    </source>
</evidence>
<accession>A0ABY6P5L2</accession>
<dbReference type="PANTHER" id="PTHR43701:SF2">
    <property type="entry name" value="MEMBRANE TRANSPORTER PROTEIN YJNA-RELATED"/>
    <property type="match status" value="1"/>
</dbReference>
<dbReference type="PANTHER" id="PTHR43701">
    <property type="entry name" value="MEMBRANE TRANSPORTER PROTEIN MJ0441-RELATED"/>
    <property type="match status" value="1"/>
</dbReference>
<geneLocation type="plasmid" evidence="8 9">
    <name>unnamed2</name>
</geneLocation>
<dbReference type="Proteomes" id="UP001164965">
    <property type="component" value="Plasmid unnamed2"/>
</dbReference>
<evidence type="ECO:0000256" key="7">
    <source>
        <dbReference type="SAM" id="MobiDB-lite"/>
    </source>
</evidence>
<dbReference type="Pfam" id="PF01925">
    <property type="entry name" value="TauE"/>
    <property type="match status" value="1"/>
</dbReference>
<feature type="transmembrane region" description="Helical" evidence="6">
    <location>
        <begin position="257"/>
        <end position="275"/>
    </location>
</feature>
<proteinExistence type="inferred from homology"/>